<dbReference type="GO" id="GO:0019752">
    <property type="term" value="P:carboxylic acid metabolic process"/>
    <property type="evidence" value="ECO:0007669"/>
    <property type="project" value="InterPro"/>
</dbReference>
<dbReference type="EMBL" id="GL883096">
    <property type="protein sequence ID" value="EGG09837.1"/>
    <property type="molecule type" value="Genomic_DNA"/>
</dbReference>
<dbReference type="PANTHER" id="PTHR11999">
    <property type="entry name" value="GROUP II PYRIDOXAL-5-PHOSPHATE DECARBOXYLASE"/>
    <property type="match status" value="1"/>
</dbReference>
<dbReference type="KEGG" id="mlr:MELLADRAFT_34269"/>
<evidence type="ECO:0000313" key="8">
    <source>
        <dbReference type="EMBL" id="EGG09837.1"/>
    </source>
</evidence>
<dbReference type="AlphaFoldDB" id="F4RD49"/>
<dbReference type="OrthoDB" id="639767at2759"/>
<evidence type="ECO:0000256" key="6">
    <source>
        <dbReference type="PIRSR" id="PIRSR602129-50"/>
    </source>
</evidence>
<feature type="non-terminal residue" evidence="8">
    <location>
        <position position="1"/>
    </location>
</feature>
<evidence type="ECO:0000256" key="2">
    <source>
        <dbReference type="ARBA" id="ARBA00009533"/>
    </source>
</evidence>
<dbReference type="InParanoid" id="F4RD49"/>
<feature type="modified residue" description="N6-(pyridoxal phosphate)lysine" evidence="6">
    <location>
        <position position="330"/>
    </location>
</feature>
<dbReference type="PRINTS" id="PR00800">
    <property type="entry name" value="YHDCRBOXLASE"/>
</dbReference>
<organism evidence="9">
    <name type="scientific">Melampsora larici-populina (strain 98AG31 / pathotype 3-4-7)</name>
    <name type="common">Poplar leaf rust fungus</name>
    <dbReference type="NCBI Taxonomy" id="747676"/>
    <lineage>
        <taxon>Eukaryota</taxon>
        <taxon>Fungi</taxon>
        <taxon>Dikarya</taxon>
        <taxon>Basidiomycota</taxon>
        <taxon>Pucciniomycotina</taxon>
        <taxon>Pucciniomycetes</taxon>
        <taxon>Pucciniales</taxon>
        <taxon>Melampsoraceae</taxon>
        <taxon>Melampsora</taxon>
    </lineage>
</organism>
<evidence type="ECO:0000256" key="3">
    <source>
        <dbReference type="ARBA" id="ARBA00022793"/>
    </source>
</evidence>
<comment type="cofactor">
    <cofactor evidence="1 6 7">
        <name>pyridoxal 5'-phosphate</name>
        <dbReference type="ChEBI" id="CHEBI:597326"/>
    </cofactor>
</comment>
<dbReference type="InterPro" id="IPR002129">
    <property type="entry name" value="PyrdxlP-dep_de-COase"/>
</dbReference>
<keyword evidence="5 7" id="KW-0456">Lyase</keyword>
<dbReference type="GO" id="GO:0005737">
    <property type="term" value="C:cytoplasm"/>
    <property type="evidence" value="ECO:0007669"/>
    <property type="project" value="TreeGrafter"/>
</dbReference>
<dbReference type="Gene3D" id="1.20.1340.10">
    <property type="entry name" value="dopa decarboxylase, N-terminal domain"/>
    <property type="match status" value="1"/>
</dbReference>
<evidence type="ECO:0000256" key="5">
    <source>
        <dbReference type="ARBA" id="ARBA00023239"/>
    </source>
</evidence>
<dbReference type="Pfam" id="PF00282">
    <property type="entry name" value="Pyridoxal_deC"/>
    <property type="match status" value="2"/>
</dbReference>
<dbReference type="Gene3D" id="3.40.640.10">
    <property type="entry name" value="Type I PLP-dependent aspartate aminotransferase-like (Major domain)"/>
    <property type="match status" value="1"/>
</dbReference>
<proteinExistence type="inferred from homology"/>
<dbReference type="PANTHER" id="PTHR11999:SF70">
    <property type="entry name" value="MIP05841P"/>
    <property type="match status" value="1"/>
</dbReference>
<dbReference type="GO" id="GO:0006520">
    <property type="term" value="P:amino acid metabolic process"/>
    <property type="evidence" value="ECO:0007669"/>
    <property type="project" value="InterPro"/>
</dbReference>
<dbReference type="InterPro" id="IPR015422">
    <property type="entry name" value="PyrdxlP-dep_Trfase_small"/>
</dbReference>
<evidence type="ECO:0000256" key="4">
    <source>
        <dbReference type="ARBA" id="ARBA00022898"/>
    </source>
</evidence>
<dbReference type="InterPro" id="IPR010977">
    <property type="entry name" value="Aromatic_deC"/>
</dbReference>
<dbReference type="SUPFAM" id="SSF53383">
    <property type="entry name" value="PLP-dependent transferases"/>
    <property type="match status" value="1"/>
</dbReference>
<dbReference type="GeneID" id="18927374"/>
<protein>
    <submittedName>
        <fullName evidence="8">Uncharacterized protein</fullName>
    </submittedName>
</protein>
<accession>F4RD49</accession>
<dbReference type="Proteomes" id="UP000001072">
    <property type="component" value="Unassembled WGS sequence"/>
</dbReference>
<dbReference type="GO" id="GO:0016831">
    <property type="term" value="F:carboxy-lyase activity"/>
    <property type="evidence" value="ECO:0007669"/>
    <property type="project" value="UniProtKB-KW"/>
</dbReference>
<gene>
    <name evidence="8" type="ORF">MELLADRAFT_34269</name>
</gene>
<dbReference type="GO" id="GO:0030170">
    <property type="term" value="F:pyridoxal phosphate binding"/>
    <property type="evidence" value="ECO:0007669"/>
    <property type="project" value="InterPro"/>
</dbReference>
<keyword evidence="3" id="KW-0210">Decarboxylase</keyword>
<name>F4RD49_MELLP</name>
<evidence type="ECO:0000313" key="9">
    <source>
        <dbReference type="Proteomes" id="UP000001072"/>
    </source>
</evidence>
<reference evidence="9" key="1">
    <citation type="journal article" date="2011" name="Proc. Natl. Acad. Sci. U.S.A.">
        <title>Obligate biotrophy features unraveled by the genomic analysis of rust fungi.</title>
        <authorList>
            <person name="Duplessis S."/>
            <person name="Cuomo C.A."/>
            <person name="Lin Y.-C."/>
            <person name="Aerts A."/>
            <person name="Tisserant E."/>
            <person name="Veneault-Fourrey C."/>
            <person name="Joly D.L."/>
            <person name="Hacquard S."/>
            <person name="Amselem J."/>
            <person name="Cantarel B.L."/>
            <person name="Chiu R."/>
            <person name="Coutinho P.M."/>
            <person name="Feau N."/>
            <person name="Field M."/>
            <person name="Frey P."/>
            <person name="Gelhaye E."/>
            <person name="Goldberg J."/>
            <person name="Grabherr M.G."/>
            <person name="Kodira C.D."/>
            <person name="Kohler A."/>
            <person name="Kuees U."/>
            <person name="Lindquist E.A."/>
            <person name="Lucas S.M."/>
            <person name="Mago R."/>
            <person name="Mauceli E."/>
            <person name="Morin E."/>
            <person name="Murat C."/>
            <person name="Pangilinan J.L."/>
            <person name="Park R."/>
            <person name="Pearson M."/>
            <person name="Quesneville H."/>
            <person name="Rouhier N."/>
            <person name="Sakthikumar S."/>
            <person name="Salamov A.A."/>
            <person name="Schmutz J."/>
            <person name="Selles B."/>
            <person name="Shapiro H."/>
            <person name="Tanguay P."/>
            <person name="Tuskan G.A."/>
            <person name="Henrissat B."/>
            <person name="Van de Peer Y."/>
            <person name="Rouze P."/>
            <person name="Ellis J.G."/>
            <person name="Dodds P.N."/>
            <person name="Schein J.E."/>
            <person name="Zhong S."/>
            <person name="Hamelin R.C."/>
            <person name="Grigoriev I.V."/>
            <person name="Szabo L.J."/>
            <person name="Martin F."/>
        </authorList>
    </citation>
    <scope>NUCLEOTIDE SEQUENCE [LARGE SCALE GENOMIC DNA]</scope>
    <source>
        <strain evidence="9">98AG31 / pathotype 3-4-7</strain>
    </source>
</reference>
<evidence type="ECO:0000256" key="7">
    <source>
        <dbReference type="RuleBase" id="RU000382"/>
    </source>
</evidence>
<keyword evidence="4 6" id="KW-0663">Pyridoxal phosphate</keyword>
<keyword evidence="9" id="KW-1185">Reference proteome</keyword>
<comment type="similarity">
    <text evidence="2 7">Belongs to the group II decarboxylase family.</text>
</comment>
<dbReference type="InterPro" id="IPR015421">
    <property type="entry name" value="PyrdxlP-dep_Trfase_major"/>
</dbReference>
<dbReference type="STRING" id="747676.F4RD49"/>
<dbReference type="eggNOG" id="KOG0628">
    <property type="taxonomic scope" value="Eukaryota"/>
</dbReference>
<dbReference type="VEuPathDB" id="FungiDB:MELLADRAFT_34269"/>
<dbReference type="InterPro" id="IPR015424">
    <property type="entry name" value="PyrdxlP-dep_Trfase"/>
</dbReference>
<sequence>NRIAQYYERLGNLPVASLSEPGDVKALVSGKPPLKGVPFDEISDDFEKIILPGITHWQHPSFFALYPANSTFESIIADMYSAAVNNPGFNWSCSPVTTDLEVVMMDWVAELLGLGEIYKSASKKGGGTIVGTASEACLTVAIAARERTLRYESSRMFPKMKELRLSDLSDIEVPPVAGRVHLTARERSEFTGKLVMYGTSETHSMGEKSALVLGLRWRPLPVKSQDGWSLRGDTLRQALEDDVANGLIPCMLVATLGTTNAGAMDTLDEIVEVAKDYPTLWIHVDAAWAGVYLSLPEYRSNLYLDTINQDHHILKTPPGVVNSFCTNFHKSGLVSFDCSTFFIRDRSSLTEALELTPHYLKSKEGDSNVNLDFRNWGIPLGRRFRSLKLYFVLRSFGVEGFQNELRRTIDLTNYFGKLIKQDDWFETVQENSLALAIFRMKPPQGYLETNQSNHSNQKTSQANQIIDALNQRLGLLVQATNKISLTSTILDDKFCFRLAIGRMSEKFHIDEAFKLFQDCLETLKLELKLDELLSKIEINEGLDHELDPMGISEK</sequence>
<dbReference type="HOGENOM" id="CLU_011856_3_1_1"/>
<dbReference type="Gene3D" id="3.90.1150.10">
    <property type="entry name" value="Aspartate Aminotransferase, domain 1"/>
    <property type="match status" value="1"/>
</dbReference>
<evidence type="ECO:0000256" key="1">
    <source>
        <dbReference type="ARBA" id="ARBA00001933"/>
    </source>
</evidence>
<dbReference type="RefSeq" id="XP_007406891.1">
    <property type="nucleotide sequence ID" value="XM_007406829.1"/>
</dbReference>